<dbReference type="SMART" id="SM00355">
    <property type="entry name" value="ZnF_C2H2"/>
    <property type="match status" value="6"/>
</dbReference>
<keyword evidence="7" id="KW-0805">Transcription regulation</keyword>
<organism evidence="13 14">
    <name type="scientific">Tetranychus urticae</name>
    <name type="common">Two-spotted spider mite</name>
    <dbReference type="NCBI Taxonomy" id="32264"/>
    <lineage>
        <taxon>Eukaryota</taxon>
        <taxon>Metazoa</taxon>
        <taxon>Ecdysozoa</taxon>
        <taxon>Arthropoda</taxon>
        <taxon>Chelicerata</taxon>
        <taxon>Arachnida</taxon>
        <taxon>Acari</taxon>
        <taxon>Acariformes</taxon>
        <taxon>Trombidiformes</taxon>
        <taxon>Prostigmata</taxon>
        <taxon>Eleutherengona</taxon>
        <taxon>Raphignathae</taxon>
        <taxon>Tetranychoidea</taxon>
        <taxon>Tetranychidae</taxon>
        <taxon>Tetranychus</taxon>
    </lineage>
</organism>
<evidence type="ECO:0000256" key="2">
    <source>
        <dbReference type="ARBA" id="ARBA00006991"/>
    </source>
</evidence>
<evidence type="ECO:0000256" key="8">
    <source>
        <dbReference type="ARBA" id="ARBA00023163"/>
    </source>
</evidence>
<evidence type="ECO:0000313" key="14">
    <source>
        <dbReference type="Proteomes" id="UP000015104"/>
    </source>
</evidence>
<feature type="domain" description="C2H2-type" evidence="12">
    <location>
        <begin position="266"/>
        <end position="293"/>
    </location>
</feature>
<evidence type="ECO:0000256" key="5">
    <source>
        <dbReference type="ARBA" id="ARBA00022771"/>
    </source>
</evidence>
<feature type="domain" description="C2H2-type" evidence="12">
    <location>
        <begin position="180"/>
        <end position="207"/>
    </location>
</feature>
<dbReference type="InterPro" id="IPR036236">
    <property type="entry name" value="Znf_C2H2_sf"/>
</dbReference>
<protein>
    <recommendedName>
        <fullName evidence="12">C2H2-type domain-containing protein</fullName>
    </recommendedName>
</protein>
<feature type="compositionally biased region" description="Low complexity" evidence="11">
    <location>
        <begin position="328"/>
        <end position="361"/>
    </location>
</feature>
<feature type="domain" description="C2H2-type" evidence="12">
    <location>
        <begin position="236"/>
        <end position="265"/>
    </location>
</feature>
<dbReference type="PANTHER" id="PTHR24379:SF121">
    <property type="entry name" value="C2H2-TYPE DOMAIN-CONTAINING PROTEIN"/>
    <property type="match status" value="1"/>
</dbReference>
<accession>T1K4U0</accession>
<sequence>MDNYETYGATVGNSYESHGYIQNLDGYQQHVKYSNYRDYQINPSMALWDMIKAPSLSIYLPKQMNSQDNQHNSINKDYQTYSGPNSVEESRSGSSGLDTSPTIHHSLYGNRSVANSSPTSGPPHQSVLVVPQPVKTSMPNNPTTNGTGRKYQCKMCPQVFGSKADMQLHTQIHMREPKPYKCSQCSKSFANSSYLSQHTRIHLGIKPYRCEMCQRKFTQLSHLQQHIRTHTGDKPYKCRHTGCNKAFSQLSNLQSHSRCHQTDKPYKCNSCYKCFTDEAALLDHIPKHKESKHLKTHICHFCGKSYTQETYLAKHMQKHADRPEKRSSGSSSTSSSSTSPVAAGGPSATSSSVPSSGASSVPVSAAASVPVSAAASVPSSAAAAAAAAAAAGLIGRSPGNGGAPESHYGWHSTSSANNNNNNSTNNNSTNNSNNNSNNNNQNAVAAAYFPYDTFGFAKPGSGPVHGMDIKSSMEAKSSGYSSFPNQLIALHQIRNYASMPNSAASIAQEHRILKDKSFYDKEMNIHHPICTSLISK</sequence>
<feature type="compositionally biased region" description="Polar residues" evidence="11">
    <location>
        <begin position="67"/>
        <end position="103"/>
    </location>
</feature>
<evidence type="ECO:0000256" key="11">
    <source>
        <dbReference type="SAM" id="MobiDB-lite"/>
    </source>
</evidence>
<feature type="compositionally biased region" description="Basic and acidic residues" evidence="11">
    <location>
        <begin position="318"/>
        <end position="327"/>
    </location>
</feature>
<dbReference type="PROSITE" id="PS00028">
    <property type="entry name" value="ZINC_FINGER_C2H2_1"/>
    <property type="match status" value="6"/>
</dbReference>
<dbReference type="FunFam" id="3.30.160.60:FF:000158">
    <property type="entry name" value="Zinc finger protein 362"/>
    <property type="match status" value="1"/>
</dbReference>
<evidence type="ECO:0000256" key="9">
    <source>
        <dbReference type="ARBA" id="ARBA00023242"/>
    </source>
</evidence>
<evidence type="ECO:0000313" key="13">
    <source>
        <dbReference type="EnsemblMetazoa" id="tetur05g03880.1"/>
    </source>
</evidence>
<keyword evidence="3" id="KW-0479">Metal-binding</keyword>
<feature type="region of interest" description="Disordered" evidence="11">
    <location>
        <begin position="314"/>
        <end position="361"/>
    </location>
</feature>
<evidence type="ECO:0000256" key="10">
    <source>
        <dbReference type="PROSITE-ProRule" id="PRU00042"/>
    </source>
</evidence>
<keyword evidence="14" id="KW-1185">Reference proteome</keyword>
<comment type="similarity">
    <text evidence="2">Belongs to the krueppel C2H2-type zinc-finger protein family.</text>
</comment>
<comment type="subcellular location">
    <subcellularLocation>
        <location evidence="1">Nucleus</location>
    </subcellularLocation>
</comment>
<dbReference type="GO" id="GO:0008270">
    <property type="term" value="F:zinc ion binding"/>
    <property type="evidence" value="ECO:0007669"/>
    <property type="project" value="UniProtKB-KW"/>
</dbReference>
<dbReference type="PROSITE" id="PS50157">
    <property type="entry name" value="ZINC_FINGER_C2H2_2"/>
    <property type="match status" value="6"/>
</dbReference>
<dbReference type="FunFam" id="3.30.160.60:FF:000648">
    <property type="entry name" value="Zinc finger protein rotund"/>
    <property type="match status" value="1"/>
</dbReference>
<feature type="region of interest" description="Disordered" evidence="11">
    <location>
        <begin position="67"/>
        <end position="127"/>
    </location>
</feature>
<evidence type="ECO:0000256" key="1">
    <source>
        <dbReference type="ARBA" id="ARBA00004123"/>
    </source>
</evidence>
<keyword evidence="5 10" id="KW-0863">Zinc-finger</keyword>
<keyword evidence="9" id="KW-0539">Nucleus</keyword>
<dbReference type="STRING" id="32264.T1K4U0"/>
<feature type="domain" description="C2H2-type" evidence="12">
    <location>
        <begin position="151"/>
        <end position="178"/>
    </location>
</feature>
<evidence type="ECO:0000256" key="7">
    <source>
        <dbReference type="ARBA" id="ARBA00023015"/>
    </source>
</evidence>
<feature type="compositionally biased region" description="Polar residues" evidence="11">
    <location>
        <begin position="112"/>
        <end position="123"/>
    </location>
</feature>
<evidence type="ECO:0000256" key="4">
    <source>
        <dbReference type="ARBA" id="ARBA00022737"/>
    </source>
</evidence>
<keyword evidence="8" id="KW-0804">Transcription</keyword>
<evidence type="ECO:0000256" key="6">
    <source>
        <dbReference type="ARBA" id="ARBA00022833"/>
    </source>
</evidence>
<name>T1K4U0_TETUR</name>
<proteinExistence type="inferred from homology"/>
<keyword evidence="4" id="KW-0677">Repeat</keyword>
<feature type="compositionally biased region" description="Low complexity" evidence="11">
    <location>
        <begin position="412"/>
        <end position="440"/>
    </location>
</feature>
<feature type="domain" description="C2H2-type" evidence="12">
    <location>
        <begin position="208"/>
        <end position="235"/>
    </location>
</feature>
<dbReference type="Pfam" id="PF00096">
    <property type="entry name" value="zf-C2H2"/>
    <property type="match status" value="4"/>
</dbReference>
<dbReference type="GO" id="GO:0009653">
    <property type="term" value="P:anatomical structure morphogenesis"/>
    <property type="evidence" value="ECO:0007669"/>
    <property type="project" value="UniProtKB-ARBA"/>
</dbReference>
<reference evidence="14" key="1">
    <citation type="submission" date="2011-08" db="EMBL/GenBank/DDBJ databases">
        <authorList>
            <person name="Rombauts S."/>
        </authorList>
    </citation>
    <scope>NUCLEOTIDE SEQUENCE</scope>
    <source>
        <strain evidence="14">London</strain>
    </source>
</reference>
<dbReference type="SUPFAM" id="SSF57667">
    <property type="entry name" value="beta-beta-alpha zinc fingers"/>
    <property type="match status" value="4"/>
</dbReference>
<dbReference type="EnsemblMetazoa" id="tetur05g03880.1">
    <property type="protein sequence ID" value="tetur05g03880.1"/>
    <property type="gene ID" value="tetur05g03880"/>
</dbReference>
<dbReference type="FunFam" id="3.30.160.60:FF:001172">
    <property type="entry name" value="Zinc finger protein rotund"/>
    <property type="match status" value="1"/>
</dbReference>
<dbReference type="eggNOG" id="KOG1721">
    <property type="taxonomic scope" value="Eukaryota"/>
</dbReference>
<dbReference type="GO" id="GO:0048731">
    <property type="term" value="P:system development"/>
    <property type="evidence" value="ECO:0007669"/>
    <property type="project" value="UniProtKB-ARBA"/>
</dbReference>
<feature type="region of interest" description="Disordered" evidence="11">
    <location>
        <begin position="402"/>
        <end position="440"/>
    </location>
</feature>
<dbReference type="AlphaFoldDB" id="T1K4U0"/>
<dbReference type="PANTHER" id="PTHR24379">
    <property type="entry name" value="KRAB AND ZINC FINGER DOMAIN-CONTAINING"/>
    <property type="match status" value="1"/>
</dbReference>
<dbReference type="InterPro" id="IPR013087">
    <property type="entry name" value="Znf_C2H2_type"/>
</dbReference>
<dbReference type="Proteomes" id="UP000015104">
    <property type="component" value="Unassembled WGS sequence"/>
</dbReference>
<keyword evidence="6" id="KW-0862">Zinc</keyword>
<reference evidence="13" key="2">
    <citation type="submission" date="2015-06" db="UniProtKB">
        <authorList>
            <consortium name="EnsemblMetazoa"/>
        </authorList>
    </citation>
    <scope>IDENTIFICATION</scope>
</reference>
<dbReference type="GO" id="GO:0005634">
    <property type="term" value="C:nucleus"/>
    <property type="evidence" value="ECO:0007669"/>
    <property type="project" value="UniProtKB-SubCell"/>
</dbReference>
<feature type="domain" description="C2H2-type" evidence="12">
    <location>
        <begin position="297"/>
        <end position="324"/>
    </location>
</feature>
<evidence type="ECO:0000259" key="12">
    <source>
        <dbReference type="PROSITE" id="PS50157"/>
    </source>
</evidence>
<dbReference type="EMBL" id="CAEY01001580">
    <property type="status" value="NOT_ANNOTATED_CDS"/>
    <property type="molecule type" value="Genomic_DNA"/>
</dbReference>
<dbReference type="GO" id="GO:0030154">
    <property type="term" value="P:cell differentiation"/>
    <property type="evidence" value="ECO:0007669"/>
    <property type="project" value="UniProtKB-ARBA"/>
</dbReference>
<dbReference type="Gene3D" id="3.30.160.60">
    <property type="entry name" value="Classic Zinc Finger"/>
    <property type="match status" value="4"/>
</dbReference>
<dbReference type="HOGENOM" id="CLU_508383_0_0_1"/>
<evidence type="ECO:0000256" key="3">
    <source>
        <dbReference type="ARBA" id="ARBA00022723"/>
    </source>
</evidence>